<dbReference type="GO" id="GO:0061512">
    <property type="term" value="P:protein localization to cilium"/>
    <property type="evidence" value="ECO:0007669"/>
    <property type="project" value="TreeGrafter"/>
</dbReference>
<dbReference type="PROSITE" id="PS01200">
    <property type="entry name" value="TUB_1"/>
    <property type="match status" value="1"/>
</dbReference>
<evidence type="ECO:0000259" key="6">
    <source>
        <dbReference type="Pfam" id="PF01167"/>
    </source>
</evidence>
<feature type="region of interest" description="Disordered" evidence="5">
    <location>
        <begin position="124"/>
        <end position="195"/>
    </location>
</feature>
<accession>L5M565</accession>
<dbReference type="PROSITE" id="PS01201">
    <property type="entry name" value="TUB_2"/>
    <property type="match status" value="1"/>
</dbReference>
<dbReference type="AlphaFoldDB" id="L5M565"/>
<dbReference type="GO" id="GO:0005929">
    <property type="term" value="C:cilium"/>
    <property type="evidence" value="ECO:0007669"/>
    <property type="project" value="TreeGrafter"/>
</dbReference>
<dbReference type="SUPFAM" id="SSF54518">
    <property type="entry name" value="Tubby C-terminal domain-like"/>
    <property type="match status" value="1"/>
</dbReference>
<protein>
    <recommendedName>
        <fullName evidence="4">Tubby-like protein</fullName>
    </recommendedName>
</protein>
<evidence type="ECO:0000256" key="4">
    <source>
        <dbReference type="RuleBase" id="RU361125"/>
    </source>
</evidence>
<name>L5M565_MYODS</name>
<dbReference type="PANTHER" id="PTHR16517">
    <property type="entry name" value="TUBBY-RELATED"/>
    <property type="match status" value="1"/>
</dbReference>
<dbReference type="InterPro" id="IPR018066">
    <property type="entry name" value="Tubby_C_CS"/>
</dbReference>
<evidence type="ECO:0000256" key="2">
    <source>
        <dbReference type="ARBA" id="ARBA00007129"/>
    </source>
</evidence>
<evidence type="ECO:0000256" key="1">
    <source>
        <dbReference type="ARBA" id="ARBA00004496"/>
    </source>
</evidence>
<dbReference type="GO" id="GO:0051015">
    <property type="term" value="F:actin filament binding"/>
    <property type="evidence" value="ECO:0007669"/>
    <property type="project" value="TreeGrafter"/>
</dbReference>
<dbReference type="InterPro" id="IPR025659">
    <property type="entry name" value="Tubby-like_C"/>
</dbReference>
<dbReference type="Proteomes" id="UP000010556">
    <property type="component" value="Unassembled WGS sequence"/>
</dbReference>
<comment type="similarity">
    <text evidence="2 4">Belongs to the TUB family.</text>
</comment>
<evidence type="ECO:0000313" key="7">
    <source>
        <dbReference type="EMBL" id="ELK33794.1"/>
    </source>
</evidence>
<comment type="subcellular location">
    <subcellularLocation>
        <location evidence="1">Cytoplasm</location>
    </subcellularLocation>
</comment>
<organism evidence="7 8">
    <name type="scientific">Myotis davidii</name>
    <name type="common">David's myotis</name>
    <dbReference type="NCBI Taxonomy" id="225400"/>
    <lineage>
        <taxon>Eukaryota</taxon>
        <taxon>Metazoa</taxon>
        <taxon>Chordata</taxon>
        <taxon>Craniata</taxon>
        <taxon>Vertebrata</taxon>
        <taxon>Euteleostomi</taxon>
        <taxon>Mammalia</taxon>
        <taxon>Eutheria</taxon>
        <taxon>Laurasiatheria</taxon>
        <taxon>Chiroptera</taxon>
        <taxon>Yangochiroptera</taxon>
        <taxon>Vespertilionidae</taxon>
        <taxon>Myotis</taxon>
    </lineage>
</organism>
<keyword evidence="8" id="KW-1185">Reference proteome</keyword>
<dbReference type="Gene3D" id="3.20.90.10">
    <property type="entry name" value="Tubby Protein, Chain A"/>
    <property type="match status" value="1"/>
</dbReference>
<evidence type="ECO:0000256" key="5">
    <source>
        <dbReference type="SAM" id="MobiDB-lite"/>
    </source>
</evidence>
<gene>
    <name evidence="7" type="ORF">MDA_GLEAN10010685</name>
</gene>
<reference evidence="8" key="1">
    <citation type="journal article" date="2013" name="Science">
        <title>Comparative analysis of bat genomes provides insight into the evolution of flight and immunity.</title>
        <authorList>
            <person name="Zhang G."/>
            <person name="Cowled C."/>
            <person name="Shi Z."/>
            <person name="Huang Z."/>
            <person name="Bishop-Lilly K.A."/>
            <person name="Fang X."/>
            <person name="Wynne J.W."/>
            <person name="Xiong Z."/>
            <person name="Baker M.L."/>
            <person name="Zhao W."/>
            <person name="Tachedjian M."/>
            <person name="Zhu Y."/>
            <person name="Zhou P."/>
            <person name="Jiang X."/>
            <person name="Ng J."/>
            <person name="Yang L."/>
            <person name="Wu L."/>
            <person name="Xiao J."/>
            <person name="Feng Y."/>
            <person name="Chen Y."/>
            <person name="Sun X."/>
            <person name="Zhang Y."/>
            <person name="Marsh G.A."/>
            <person name="Crameri G."/>
            <person name="Broder C.C."/>
            <person name="Frey K.G."/>
            <person name="Wang L.F."/>
            <person name="Wang J."/>
        </authorList>
    </citation>
    <scope>NUCLEOTIDE SEQUENCE [LARGE SCALE GENOMIC DNA]</scope>
</reference>
<sequence length="446" mass="49214">MYDTRQRREEALNSALLHGLSPTQDSAVFNVKFIIVSVILEATGKTSSFPQTTPRCCPELSPRGGRDHSRGDNRRLPAWRQPTVEVQLISVDVNFHCPVQGSGPADKEPPASSAGTQKAPEALFLVGDGGPAGKALKKKGAPKDSEEERKREEGEEEDLAAVATKNSNQKGKAKGKGKKKEARATTPPVGVGEPREFVLRPAPQGRTVRCRLTRDKRGMDRGLYPSYFLHLDSEKKVFLLAGRKRKRSKTANYLMSSDPTNLSRGGENFVGKLRSNLLGNRFTVFDNGQNPRRGGGGADVGSLRQELAAVIYETNVLGFRGPRRMTVIIPGMNSDNERVPIRPRNASDGLLVRWQNKTLERLIELHNKPPLWNEATGSYTLNFQGRVTQASVKNFQIVHSDDPDYIVLQFGRVAEDAFTLDYRYPLCALQAFAIALSSFDGKLACE</sequence>
<dbReference type="EMBL" id="KB103811">
    <property type="protein sequence ID" value="ELK33794.1"/>
    <property type="molecule type" value="Genomic_DNA"/>
</dbReference>
<dbReference type="eggNOG" id="KOG2502">
    <property type="taxonomic scope" value="Eukaryota"/>
</dbReference>
<feature type="compositionally biased region" description="Basic and acidic residues" evidence="5">
    <location>
        <begin position="64"/>
        <end position="75"/>
    </location>
</feature>
<proteinExistence type="inferred from homology"/>
<feature type="domain" description="Tubby C-terminal" evidence="6">
    <location>
        <begin position="199"/>
        <end position="440"/>
    </location>
</feature>
<dbReference type="Pfam" id="PF01167">
    <property type="entry name" value="Tub"/>
    <property type="match status" value="1"/>
</dbReference>
<feature type="compositionally biased region" description="Basic residues" evidence="5">
    <location>
        <begin position="171"/>
        <end position="181"/>
    </location>
</feature>
<feature type="region of interest" description="Disordered" evidence="5">
    <location>
        <begin position="47"/>
        <end position="79"/>
    </location>
</feature>
<dbReference type="PRINTS" id="PR01573">
    <property type="entry name" value="SUPERTUBBY"/>
</dbReference>
<dbReference type="InterPro" id="IPR000007">
    <property type="entry name" value="Tubby_C"/>
</dbReference>
<evidence type="ECO:0000256" key="3">
    <source>
        <dbReference type="ARBA" id="ARBA00022490"/>
    </source>
</evidence>
<dbReference type="GO" id="GO:0005737">
    <property type="term" value="C:cytoplasm"/>
    <property type="evidence" value="ECO:0007669"/>
    <property type="project" value="UniProtKB-SubCell"/>
</dbReference>
<dbReference type="FunFam" id="3.20.90.10:FF:000001">
    <property type="entry name" value="Tubby-like protein"/>
    <property type="match status" value="1"/>
</dbReference>
<keyword evidence="3" id="KW-0963">Cytoplasm</keyword>
<feature type="compositionally biased region" description="Basic and acidic residues" evidence="5">
    <location>
        <begin position="141"/>
        <end position="153"/>
    </location>
</feature>
<dbReference type="PANTHER" id="PTHR16517:SF12">
    <property type="entry name" value="TUBBY-RELATED PROTEIN 1"/>
    <property type="match status" value="1"/>
</dbReference>
<evidence type="ECO:0000313" key="8">
    <source>
        <dbReference type="Proteomes" id="UP000010556"/>
    </source>
</evidence>